<reference evidence="1" key="2">
    <citation type="journal article" date="2023" name="Int. J. Mol. Sci.">
        <title>De Novo Assembly and Annotation of 11 Diverse Shrub Willow (Salix) Genomes Reveals Novel Gene Organization in Sex-Linked Regions.</title>
        <authorList>
            <person name="Hyden B."/>
            <person name="Feng K."/>
            <person name="Yates T.B."/>
            <person name="Jawdy S."/>
            <person name="Cereghino C."/>
            <person name="Smart L.B."/>
            <person name="Muchero W."/>
        </authorList>
    </citation>
    <scope>NUCLEOTIDE SEQUENCE</scope>
    <source>
        <tissue evidence="1">Shoot tip</tissue>
    </source>
</reference>
<proteinExistence type="predicted"/>
<evidence type="ECO:0000313" key="2">
    <source>
        <dbReference type="Proteomes" id="UP001151532"/>
    </source>
</evidence>
<comment type="caution">
    <text evidence="1">The sequence shown here is derived from an EMBL/GenBank/DDBJ whole genome shotgun (WGS) entry which is preliminary data.</text>
</comment>
<sequence>MTSFGMLFKANWKIWDRCSMGKRKPWEVSASQQRSSPGKQRTLVVPIITLRKIRGVMPHPITCPSQDYLAP</sequence>
<dbReference type="Proteomes" id="UP001151532">
    <property type="component" value="Chromosome 15Z"/>
</dbReference>
<accession>A0A9Q0W3J8</accession>
<reference evidence="1" key="1">
    <citation type="submission" date="2022-11" db="EMBL/GenBank/DDBJ databases">
        <authorList>
            <person name="Hyden B.L."/>
            <person name="Feng K."/>
            <person name="Yates T."/>
            <person name="Jawdy S."/>
            <person name="Smart L.B."/>
            <person name="Muchero W."/>
        </authorList>
    </citation>
    <scope>NUCLEOTIDE SEQUENCE</scope>
    <source>
        <tissue evidence="1">Shoot tip</tissue>
    </source>
</reference>
<organism evidence="1 2">
    <name type="scientific">Salix purpurea</name>
    <name type="common">Purple osier willow</name>
    <dbReference type="NCBI Taxonomy" id="77065"/>
    <lineage>
        <taxon>Eukaryota</taxon>
        <taxon>Viridiplantae</taxon>
        <taxon>Streptophyta</taxon>
        <taxon>Embryophyta</taxon>
        <taxon>Tracheophyta</taxon>
        <taxon>Spermatophyta</taxon>
        <taxon>Magnoliopsida</taxon>
        <taxon>eudicotyledons</taxon>
        <taxon>Gunneridae</taxon>
        <taxon>Pentapetalae</taxon>
        <taxon>rosids</taxon>
        <taxon>fabids</taxon>
        <taxon>Malpighiales</taxon>
        <taxon>Salicaceae</taxon>
        <taxon>Saliceae</taxon>
        <taxon>Salix</taxon>
    </lineage>
</organism>
<keyword evidence="2" id="KW-1185">Reference proteome</keyword>
<protein>
    <submittedName>
        <fullName evidence="1">Uncharacterized protein</fullName>
    </submittedName>
</protein>
<gene>
    <name evidence="1" type="ORF">OIU79_024854</name>
</gene>
<dbReference type="AlphaFoldDB" id="A0A9Q0W3J8"/>
<name>A0A9Q0W3J8_SALPP</name>
<dbReference type="EMBL" id="JAPFFK010000006">
    <property type="protein sequence ID" value="KAJ6759872.1"/>
    <property type="molecule type" value="Genomic_DNA"/>
</dbReference>
<evidence type="ECO:0000313" key="1">
    <source>
        <dbReference type="EMBL" id="KAJ6759872.1"/>
    </source>
</evidence>